<organism evidence="6 7">
    <name type="scientific">Drosophila ananassae</name>
    <name type="common">Fruit fly</name>
    <dbReference type="NCBI Taxonomy" id="7217"/>
    <lineage>
        <taxon>Eukaryota</taxon>
        <taxon>Metazoa</taxon>
        <taxon>Ecdysozoa</taxon>
        <taxon>Arthropoda</taxon>
        <taxon>Hexapoda</taxon>
        <taxon>Insecta</taxon>
        <taxon>Pterygota</taxon>
        <taxon>Neoptera</taxon>
        <taxon>Endopterygota</taxon>
        <taxon>Diptera</taxon>
        <taxon>Brachycera</taxon>
        <taxon>Muscomorpha</taxon>
        <taxon>Ephydroidea</taxon>
        <taxon>Drosophilidae</taxon>
        <taxon>Drosophila</taxon>
        <taxon>Sophophora</taxon>
    </lineage>
</organism>
<keyword evidence="3 4" id="KW-0808">Transferase</keyword>
<dbReference type="InterPro" id="IPR035595">
    <property type="entry name" value="UDP_glycos_trans_CS"/>
</dbReference>
<gene>
    <name evidence="6" type="primary">Dana\GF15545</name>
    <name evidence="6" type="synonym">dana_GLEANR_16311</name>
    <name evidence="6" type="ORF">GF15545</name>
</gene>
<evidence type="ECO:0000256" key="2">
    <source>
        <dbReference type="ARBA" id="ARBA00022676"/>
    </source>
</evidence>
<feature type="chain" id="PRO_5006454834" evidence="5">
    <location>
        <begin position="24"/>
        <end position="594"/>
    </location>
</feature>
<dbReference type="Pfam" id="PF00201">
    <property type="entry name" value="UDPGT"/>
    <property type="match status" value="1"/>
</dbReference>
<protein>
    <submittedName>
        <fullName evidence="6">Uncharacterized protein</fullName>
    </submittedName>
</protein>
<dbReference type="FunFam" id="3.40.50.2000:FF:000050">
    <property type="entry name" value="UDP-glucuronosyltransferase"/>
    <property type="match status" value="1"/>
</dbReference>
<dbReference type="PANTHER" id="PTHR48043">
    <property type="entry name" value="EG:EG0003.4 PROTEIN-RELATED"/>
    <property type="match status" value="1"/>
</dbReference>
<keyword evidence="5" id="KW-0732">Signal</keyword>
<evidence type="ECO:0000256" key="5">
    <source>
        <dbReference type="SAM" id="SignalP"/>
    </source>
</evidence>
<evidence type="ECO:0000313" key="6">
    <source>
        <dbReference type="EMBL" id="EDV31833.2"/>
    </source>
</evidence>
<proteinExistence type="inferred from homology"/>
<evidence type="ECO:0000313" key="7">
    <source>
        <dbReference type="Proteomes" id="UP000007801"/>
    </source>
</evidence>
<comment type="similarity">
    <text evidence="1 4">Belongs to the UDP-glycosyltransferase family.</text>
</comment>
<dbReference type="Proteomes" id="UP000007801">
    <property type="component" value="Unassembled WGS sequence"/>
</dbReference>
<dbReference type="InParanoid" id="B3MM05"/>
<dbReference type="GO" id="GO:0008194">
    <property type="term" value="F:UDP-glycosyltransferase activity"/>
    <property type="evidence" value="ECO:0007669"/>
    <property type="project" value="InterPro"/>
</dbReference>
<keyword evidence="7" id="KW-1185">Reference proteome</keyword>
<keyword evidence="2 4" id="KW-0328">Glycosyltransferase</keyword>
<name>B3MM05_DROAN</name>
<dbReference type="AlphaFoldDB" id="B3MM05"/>
<dbReference type="HOGENOM" id="CLU_012949_0_2_1"/>
<dbReference type="FunFam" id="3.40.50.2000:FF:000174">
    <property type="entry name" value="UDP-glucuronosyltransferase"/>
    <property type="match status" value="1"/>
</dbReference>
<dbReference type="CDD" id="cd03784">
    <property type="entry name" value="GT1_Gtf-like"/>
    <property type="match status" value="1"/>
</dbReference>
<accession>B3MM05</accession>
<reference evidence="6 7" key="1">
    <citation type="journal article" date="2007" name="Nature">
        <title>Evolution of genes and genomes on the Drosophila phylogeny.</title>
        <authorList>
            <consortium name="Drosophila 12 Genomes Consortium"/>
            <person name="Clark A.G."/>
            <person name="Eisen M.B."/>
            <person name="Smith D.R."/>
            <person name="Bergman C.M."/>
            <person name="Oliver B."/>
            <person name="Markow T.A."/>
            <person name="Kaufman T.C."/>
            <person name="Kellis M."/>
            <person name="Gelbart W."/>
            <person name="Iyer V.N."/>
            <person name="Pollard D.A."/>
            <person name="Sackton T.B."/>
            <person name="Larracuente A.M."/>
            <person name="Singh N.D."/>
            <person name="Abad J.P."/>
            <person name="Abt D.N."/>
            <person name="Adryan B."/>
            <person name="Aguade M."/>
            <person name="Akashi H."/>
            <person name="Anderson W.W."/>
            <person name="Aquadro C.F."/>
            <person name="Ardell D.H."/>
            <person name="Arguello R."/>
            <person name="Artieri C.G."/>
            <person name="Barbash D.A."/>
            <person name="Barker D."/>
            <person name="Barsanti P."/>
            <person name="Batterham P."/>
            <person name="Batzoglou S."/>
            <person name="Begun D."/>
            <person name="Bhutkar A."/>
            <person name="Blanco E."/>
            <person name="Bosak S.A."/>
            <person name="Bradley R.K."/>
            <person name="Brand A.D."/>
            <person name="Brent M.R."/>
            <person name="Brooks A.N."/>
            <person name="Brown R.H."/>
            <person name="Butlin R.K."/>
            <person name="Caggese C."/>
            <person name="Calvi B.R."/>
            <person name="Bernardo de Carvalho A."/>
            <person name="Caspi A."/>
            <person name="Castrezana S."/>
            <person name="Celniker S.E."/>
            <person name="Chang J.L."/>
            <person name="Chapple C."/>
            <person name="Chatterji S."/>
            <person name="Chinwalla A."/>
            <person name="Civetta A."/>
            <person name="Clifton S.W."/>
            <person name="Comeron J.M."/>
            <person name="Costello J.C."/>
            <person name="Coyne J.A."/>
            <person name="Daub J."/>
            <person name="David R.G."/>
            <person name="Delcher A.L."/>
            <person name="Delehaunty K."/>
            <person name="Do C.B."/>
            <person name="Ebling H."/>
            <person name="Edwards K."/>
            <person name="Eickbush T."/>
            <person name="Evans J.D."/>
            <person name="Filipski A."/>
            <person name="Findeiss S."/>
            <person name="Freyhult E."/>
            <person name="Fulton L."/>
            <person name="Fulton R."/>
            <person name="Garcia A.C."/>
            <person name="Gardiner A."/>
            <person name="Garfield D.A."/>
            <person name="Garvin B.E."/>
            <person name="Gibson G."/>
            <person name="Gilbert D."/>
            <person name="Gnerre S."/>
            <person name="Godfrey J."/>
            <person name="Good R."/>
            <person name="Gotea V."/>
            <person name="Gravely B."/>
            <person name="Greenberg A.J."/>
            <person name="Griffiths-Jones S."/>
            <person name="Gross S."/>
            <person name="Guigo R."/>
            <person name="Gustafson E.A."/>
            <person name="Haerty W."/>
            <person name="Hahn M.W."/>
            <person name="Halligan D.L."/>
            <person name="Halpern A.L."/>
            <person name="Halter G.M."/>
            <person name="Han M.V."/>
            <person name="Heger A."/>
            <person name="Hillier L."/>
            <person name="Hinrichs A.S."/>
            <person name="Holmes I."/>
            <person name="Hoskins R.A."/>
            <person name="Hubisz M.J."/>
            <person name="Hultmark D."/>
            <person name="Huntley M.A."/>
            <person name="Jaffe D.B."/>
            <person name="Jagadeeshan S."/>
            <person name="Jeck W.R."/>
            <person name="Johnson J."/>
            <person name="Jones C.D."/>
            <person name="Jordan W.C."/>
            <person name="Karpen G.H."/>
            <person name="Kataoka E."/>
            <person name="Keightley P.D."/>
            <person name="Kheradpour P."/>
            <person name="Kirkness E.F."/>
            <person name="Koerich L.B."/>
            <person name="Kristiansen K."/>
            <person name="Kudrna D."/>
            <person name="Kulathinal R.J."/>
            <person name="Kumar S."/>
            <person name="Kwok R."/>
            <person name="Lander E."/>
            <person name="Langley C.H."/>
            <person name="Lapoint R."/>
            <person name="Lazzaro B.P."/>
            <person name="Lee S.J."/>
            <person name="Levesque L."/>
            <person name="Li R."/>
            <person name="Lin C.F."/>
            <person name="Lin M.F."/>
            <person name="Lindblad-Toh K."/>
            <person name="Llopart A."/>
            <person name="Long M."/>
            <person name="Low L."/>
            <person name="Lozovsky E."/>
            <person name="Lu J."/>
            <person name="Luo M."/>
            <person name="Machado C.A."/>
            <person name="Makalowski W."/>
            <person name="Marzo M."/>
            <person name="Matsuda M."/>
            <person name="Matzkin L."/>
            <person name="McAllister B."/>
            <person name="McBride C.S."/>
            <person name="McKernan B."/>
            <person name="McKernan K."/>
            <person name="Mendez-Lago M."/>
            <person name="Minx P."/>
            <person name="Mollenhauer M.U."/>
            <person name="Montooth K."/>
            <person name="Mount S.M."/>
            <person name="Mu X."/>
            <person name="Myers E."/>
            <person name="Negre B."/>
            <person name="Newfeld S."/>
            <person name="Nielsen R."/>
            <person name="Noor M.A."/>
            <person name="O'Grady P."/>
            <person name="Pachter L."/>
            <person name="Papaceit M."/>
            <person name="Parisi M.J."/>
            <person name="Parisi M."/>
            <person name="Parts L."/>
            <person name="Pedersen J.S."/>
            <person name="Pesole G."/>
            <person name="Phillippy A.M."/>
            <person name="Ponting C.P."/>
            <person name="Pop M."/>
            <person name="Porcelli D."/>
            <person name="Powell J.R."/>
            <person name="Prohaska S."/>
            <person name="Pruitt K."/>
            <person name="Puig M."/>
            <person name="Quesneville H."/>
            <person name="Ram K.R."/>
            <person name="Rand D."/>
            <person name="Rasmussen M.D."/>
            <person name="Reed L.K."/>
            <person name="Reenan R."/>
            <person name="Reily A."/>
            <person name="Remington K.A."/>
            <person name="Rieger T.T."/>
            <person name="Ritchie M.G."/>
            <person name="Robin C."/>
            <person name="Rogers Y.H."/>
            <person name="Rohde C."/>
            <person name="Rozas J."/>
            <person name="Rubenfield M.J."/>
            <person name="Ruiz A."/>
            <person name="Russo S."/>
            <person name="Salzberg S.L."/>
            <person name="Sanchez-Gracia A."/>
            <person name="Saranga D.J."/>
            <person name="Sato H."/>
            <person name="Schaeffer S.W."/>
            <person name="Schatz M.C."/>
            <person name="Schlenke T."/>
            <person name="Schwartz R."/>
            <person name="Segarra C."/>
            <person name="Singh R.S."/>
            <person name="Sirot L."/>
            <person name="Sirota M."/>
            <person name="Sisneros N.B."/>
            <person name="Smith C.D."/>
            <person name="Smith T.F."/>
            <person name="Spieth J."/>
            <person name="Stage D.E."/>
            <person name="Stark A."/>
            <person name="Stephan W."/>
            <person name="Strausberg R.L."/>
            <person name="Strempel S."/>
            <person name="Sturgill D."/>
            <person name="Sutton G."/>
            <person name="Sutton G.G."/>
            <person name="Tao W."/>
            <person name="Teichmann S."/>
            <person name="Tobari Y.N."/>
            <person name="Tomimura Y."/>
            <person name="Tsolas J.M."/>
            <person name="Valente V.L."/>
            <person name="Venter E."/>
            <person name="Venter J.C."/>
            <person name="Vicario S."/>
            <person name="Vieira F.G."/>
            <person name="Vilella A.J."/>
            <person name="Villasante A."/>
            <person name="Walenz B."/>
            <person name="Wang J."/>
            <person name="Wasserman M."/>
            <person name="Watts T."/>
            <person name="Wilson D."/>
            <person name="Wilson R.K."/>
            <person name="Wing R.A."/>
            <person name="Wolfner M.F."/>
            <person name="Wong A."/>
            <person name="Wong G.K."/>
            <person name="Wu C.I."/>
            <person name="Wu G."/>
            <person name="Yamamoto D."/>
            <person name="Yang H.P."/>
            <person name="Yang S.P."/>
            <person name="Yorke J.A."/>
            <person name="Yoshida K."/>
            <person name="Zdobnov E."/>
            <person name="Zhang P."/>
            <person name="Zhang Y."/>
            <person name="Zimin A.V."/>
            <person name="Baldwin J."/>
            <person name="Abdouelleil A."/>
            <person name="Abdulkadir J."/>
            <person name="Abebe A."/>
            <person name="Abera B."/>
            <person name="Abreu J."/>
            <person name="Acer S.C."/>
            <person name="Aftuck L."/>
            <person name="Alexander A."/>
            <person name="An P."/>
            <person name="Anderson E."/>
            <person name="Anderson S."/>
            <person name="Arachi H."/>
            <person name="Azer M."/>
            <person name="Bachantsang P."/>
            <person name="Barry A."/>
            <person name="Bayul T."/>
            <person name="Berlin A."/>
            <person name="Bessette D."/>
            <person name="Bloom T."/>
            <person name="Blye J."/>
            <person name="Boguslavskiy L."/>
            <person name="Bonnet C."/>
            <person name="Boukhgalter B."/>
            <person name="Bourzgui I."/>
            <person name="Brown A."/>
            <person name="Cahill P."/>
            <person name="Channer S."/>
            <person name="Cheshatsang Y."/>
            <person name="Chuda L."/>
            <person name="Citroen M."/>
            <person name="Collymore A."/>
            <person name="Cooke P."/>
            <person name="Costello M."/>
            <person name="D'Aco K."/>
            <person name="Daza R."/>
            <person name="De Haan G."/>
            <person name="DeGray S."/>
            <person name="DeMaso C."/>
            <person name="Dhargay N."/>
            <person name="Dooley K."/>
            <person name="Dooley E."/>
            <person name="Doricent M."/>
            <person name="Dorje P."/>
            <person name="Dorjee K."/>
            <person name="Dupes A."/>
            <person name="Elong R."/>
            <person name="Falk J."/>
            <person name="Farina A."/>
            <person name="Faro S."/>
            <person name="Ferguson D."/>
            <person name="Fisher S."/>
            <person name="Foley C.D."/>
            <person name="Franke A."/>
            <person name="Friedrich D."/>
            <person name="Gadbois L."/>
            <person name="Gearin G."/>
            <person name="Gearin C.R."/>
            <person name="Giannoukos G."/>
            <person name="Goode T."/>
            <person name="Graham J."/>
            <person name="Grandbois E."/>
            <person name="Grewal S."/>
            <person name="Gyaltsen K."/>
            <person name="Hafez N."/>
            <person name="Hagos B."/>
            <person name="Hall J."/>
            <person name="Henson C."/>
            <person name="Hollinger A."/>
            <person name="Honan T."/>
            <person name="Huard M.D."/>
            <person name="Hughes L."/>
            <person name="Hurhula B."/>
            <person name="Husby M.E."/>
            <person name="Kamat A."/>
            <person name="Kanga B."/>
            <person name="Kashin S."/>
            <person name="Khazanovich D."/>
            <person name="Kisner P."/>
            <person name="Lance K."/>
            <person name="Lara M."/>
            <person name="Lee W."/>
            <person name="Lennon N."/>
            <person name="Letendre F."/>
            <person name="LeVine R."/>
            <person name="Lipovsky A."/>
            <person name="Liu X."/>
            <person name="Liu J."/>
            <person name="Liu S."/>
            <person name="Lokyitsang T."/>
            <person name="Lokyitsang Y."/>
            <person name="Lubonja R."/>
            <person name="Lui A."/>
            <person name="MacDonald P."/>
            <person name="Magnisalis V."/>
            <person name="Maru K."/>
            <person name="Matthews C."/>
            <person name="McCusker W."/>
            <person name="McDonough S."/>
            <person name="Mehta T."/>
            <person name="Meldrim J."/>
            <person name="Meneus L."/>
            <person name="Mihai O."/>
            <person name="Mihalev A."/>
            <person name="Mihova T."/>
            <person name="Mittelman R."/>
            <person name="Mlenga V."/>
            <person name="Montmayeur A."/>
            <person name="Mulrain L."/>
            <person name="Navidi A."/>
            <person name="Naylor J."/>
            <person name="Negash T."/>
            <person name="Nguyen T."/>
            <person name="Nguyen N."/>
            <person name="Nicol R."/>
            <person name="Norbu C."/>
            <person name="Norbu N."/>
            <person name="Novod N."/>
            <person name="O'Neill B."/>
            <person name="Osman S."/>
            <person name="Markiewicz E."/>
            <person name="Oyono O.L."/>
            <person name="Patti C."/>
            <person name="Phunkhang P."/>
            <person name="Pierre F."/>
            <person name="Priest M."/>
            <person name="Raghuraman S."/>
            <person name="Rege F."/>
            <person name="Reyes R."/>
            <person name="Rise C."/>
            <person name="Rogov P."/>
            <person name="Ross K."/>
            <person name="Ryan E."/>
            <person name="Settipalli S."/>
            <person name="Shea T."/>
            <person name="Sherpa N."/>
            <person name="Shi L."/>
            <person name="Shih D."/>
            <person name="Sparrow T."/>
            <person name="Spaulding J."/>
            <person name="Stalker J."/>
            <person name="Stange-Thomann N."/>
            <person name="Stavropoulos S."/>
            <person name="Stone C."/>
            <person name="Strader C."/>
            <person name="Tesfaye S."/>
            <person name="Thomson T."/>
            <person name="Thoulutsang Y."/>
            <person name="Thoulutsang D."/>
            <person name="Topham K."/>
            <person name="Topping I."/>
            <person name="Tsamla T."/>
            <person name="Vassiliev H."/>
            <person name="Vo A."/>
            <person name="Wangchuk T."/>
            <person name="Wangdi T."/>
            <person name="Weiand M."/>
            <person name="Wilkinson J."/>
            <person name="Wilson A."/>
            <person name="Yadav S."/>
            <person name="Young G."/>
            <person name="Yu Q."/>
            <person name="Zembek L."/>
            <person name="Zhong D."/>
            <person name="Zimmer A."/>
            <person name="Zwirko Z."/>
            <person name="Jaffe D.B."/>
            <person name="Alvarez P."/>
            <person name="Brockman W."/>
            <person name="Butler J."/>
            <person name="Chin C."/>
            <person name="Gnerre S."/>
            <person name="Grabherr M."/>
            <person name="Kleber M."/>
            <person name="Mauceli E."/>
            <person name="MacCallum I."/>
        </authorList>
    </citation>
    <scope>NUCLEOTIDE SEQUENCE [LARGE SCALE GENOMIC DNA]</scope>
    <source>
        <strain evidence="7">Tucson 14024-0371.13</strain>
    </source>
</reference>
<dbReference type="Gene3D" id="3.40.50.2000">
    <property type="entry name" value="Glycogen Phosphorylase B"/>
    <property type="match status" value="2"/>
</dbReference>
<dbReference type="eggNOG" id="KOG1192">
    <property type="taxonomic scope" value="Eukaryota"/>
</dbReference>
<dbReference type="OrthoDB" id="5835829at2759"/>
<dbReference type="PROSITE" id="PS00375">
    <property type="entry name" value="UDPGT"/>
    <property type="match status" value="1"/>
</dbReference>
<dbReference type="PANTHER" id="PTHR48043:SF60">
    <property type="entry name" value="UDP-GLUCURONOSYLTRANSFERASE"/>
    <property type="match status" value="1"/>
</dbReference>
<evidence type="ECO:0000256" key="3">
    <source>
        <dbReference type="ARBA" id="ARBA00022679"/>
    </source>
</evidence>
<evidence type="ECO:0000256" key="4">
    <source>
        <dbReference type="RuleBase" id="RU003718"/>
    </source>
</evidence>
<feature type="signal peptide" evidence="5">
    <location>
        <begin position="1"/>
        <end position="23"/>
    </location>
</feature>
<dbReference type="EMBL" id="CH902620">
    <property type="protein sequence ID" value="EDV31833.2"/>
    <property type="molecule type" value="Genomic_DNA"/>
</dbReference>
<sequence>MKFIYILHVWVLSLVSLSHLGTGARILAAFFCPARSHFMMTHAIIRELVKRGNEVTFITPVSMGKEELGPNYKEILFAPYDSWNDIRETTKISSAMELTDLPIFDFFRMVYTMGIHSTDFAFEQPEIQAVINEKNQIGKYDLLITEQFFNEGALILGHLYQIPIVTLSMSGYANYLSQLVGIVSPWSYVPHKWMAYTDRMTLWERIGNAFVSGSEDLYREFKYYPKQDAILRKHFSNLLARVPTIKELERNISAILLNTYLPLASPRPTSFNMIQVGGVHIESPKELPKDLQEFLDEATHGAIYFSLGSQVRSAELRPEKLKIFLKVFDSLKQRVLWKFENETLPELPPNVKVQRWLPQGDVLAHPNVKVFIAHGGLFGIQEAVYHGVPVLGMPVYGDQSLNLQRGKSLGCALVLDYRRLSEDELRSSLIELLENPQYRSNMKEASRVYRNRPLSAMDTAIYWIEYVITHRGAPYLVANGVHLPWYQFYLLDVIGVVFFIAFQSQSYRLPHHTFHFRIFYVPLSALSSQNGGPMLAMRELRPSNSSSVLARSLPVAREFLCPILFEIRMNANRFVANTLDPAWMAFAGHLQHLS</sequence>
<dbReference type="SUPFAM" id="SSF53756">
    <property type="entry name" value="UDP-Glycosyltransferase/glycogen phosphorylase"/>
    <property type="match status" value="1"/>
</dbReference>
<dbReference type="InterPro" id="IPR050271">
    <property type="entry name" value="UDP-glycosyltransferase"/>
</dbReference>
<dbReference type="InterPro" id="IPR002213">
    <property type="entry name" value="UDP_glucos_trans"/>
</dbReference>
<evidence type="ECO:0000256" key="1">
    <source>
        <dbReference type="ARBA" id="ARBA00009995"/>
    </source>
</evidence>